<dbReference type="InterPro" id="IPR029069">
    <property type="entry name" value="HotDog_dom_sf"/>
</dbReference>
<evidence type="ECO:0000313" key="4">
    <source>
        <dbReference type="Proteomes" id="UP000516173"/>
    </source>
</evidence>
<dbReference type="RefSeq" id="WP_187683072.1">
    <property type="nucleotide sequence ID" value="NZ_AP023396.1"/>
</dbReference>
<name>A0A7G1KNU0_9NOCA</name>
<organism evidence="3 4">
    <name type="scientific">Nocardia wallacei</name>
    <dbReference type="NCBI Taxonomy" id="480035"/>
    <lineage>
        <taxon>Bacteria</taxon>
        <taxon>Bacillati</taxon>
        <taxon>Actinomycetota</taxon>
        <taxon>Actinomycetes</taxon>
        <taxon>Mycobacteriales</taxon>
        <taxon>Nocardiaceae</taxon>
        <taxon>Nocardia</taxon>
    </lineage>
</organism>
<protein>
    <submittedName>
        <fullName evidence="3">3-hydroxyacyl-[acyl-carrier-protein] dehydratase FabZ</fullName>
    </submittedName>
</protein>
<feature type="domain" description="ApeI dehydratase-like" evidence="2">
    <location>
        <begin position="21"/>
        <end position="102"/>
    </location>
</feature>
<dbReference type="SUPFAM" id="SSF54637">
    <property type="entry name" value="Thioesterase/thiol ester dehydrase-isomerase"/>
    <property type="match status" value="1"/>
</dbReference>
<reference evidence="3 4" key="1">
    <citation type="submission" date="2020-08" db="EMBL/GenBank/DDBJ databases">
        <title>Genome Sequencing of Nocardia wallacei strain FMUON74 and assembly.</title>
        <authorList>
            <person name="Toyokawa M."/>
            <person name="Uesaka K."/>
        </authorList>
    </citation>
    <scope>NUCLEOTIDE SEQUENCE [LARGE SCALE GENOMIC DNA]</scope>
    <source>
        <strain evidence="3 4">FMUON74</strain>
    </source>
</reference>
<dbReference type="Gene3D" id="3.10.129.10">
    <property type="entry name" value="Hotdog Thioesterase"/>
    <property type="match status" value="1"/>
</dbReference>
<dbReference type="AlphaFoldDB" id="A0A7G1KNU0"/>
<evidence type="ECO:0000256" key="1">
    <source>
        <dbReference type="SAM" id="MobiDB-lite"/>
    </source>
</evidence>
<proteinExistence type="predicted"/>
<dbReference type="GeneID" id="80348198"/>
<evidence type="ECO:0000259" key="2">
    <source>
        <dbReference type="Pfam" id="PF22818"/>
    </source>
</evidence>
<sequence length="139" mass="14700">MTGPVASPIPAGPRARPLSDGEFEAERTVVATDPYQAGHYPDYLIYPGVFIVENVVRAAKDALAQRIPGGAGALRCLRSARFTAPVRPGDRLVVRGKFSVDRSAERIEVRARCVRGDGVAAATVRLAFALNGGADAGIR</sequence>
<dbReference type="Pfam" id="PF22818">
    <property type="entry name" value="ApeI-like"/>
    <property type="match status" value="1"/>
</dbReference>
<accession>A0A7G1KNU0</accession>
<evidence type="ECO:0000313" key="3">
    <source>
        <dbReference type="EMBL" id="BCK55903.1"/>
    </source>
</evidence>
<dbReference type="EMBL" id="AP023396">
    <property type="protein sequence ID" value="BCK55903.1"/>
    <property type="molecule type" value="Genomic_DNA"/>
</dbReference>
<dbReference type="KEGG" id="nwl:NWFMUON74_36750"/>
<gene>
    <name evidence="3" type="primary">fabZ</name>
    <name evidence="3" type="ORF">NWFMUON74_36750</name>
</gene>
<keyword evidence="4" id="KW-1185">Reference proteome</keyword>
<dbReference type="Proteomes" id="UP000516173">
    <property type="component" value="Chromosome"/>
</dbReference>
<feature type="region of interest" description="Disordered" evidence="1">
    <location>
        <begin position="1"/>
        <end position="20"/>
    </location>
</feature>
<dbReference type="InterPro" id="IPR054545">
    <property type="entry name" value="ApeI-like"/>
</dbReference>